<protein>
    <submittedName>
        <fullName evidence="2">Uncharacterized protein</fullName>
    </submittedName>
</protein>
<proteinExistence type="predicted"/>
<dbReference type="EMBL" id="CAICTM010000102">
    <property type="protein sequence ID" value="CAB9501258.1"/>
    <property type="molecule type" value="Genomic_DNA"/>
</dbReference>
<feature type="compositionally biased region" description="Low complexity" evidence="1">
    <location>
        <begin position="58"/>
        <end position="71"/>
    </location>
</feature>
<feature type="region of interest" description="Disordered" evidence="1">
    <location>
        <begin position="860"/>
        <end position="887"/>
    </location>
</feature>
<feature type="compositionally biased region" description="Pro residues" evidence="1">
    <location>
        <begin position="862"/>
        <end position="872"/>
    </location>
</feature>
<evidence type="ECO:0000256" key="1">
    <source>
        <dbReference type="SAM" id="MobiDB-lite"/>
    </source>
</evidence>
<dbReference type="Proteomes" id="UP001153069">
    <property type="component" value="Unassembled WGS sequence"/>
</dbReference>
<evidence type="ECO:0000313" key="3">
    <source>
        <dbReference type="Proteomes" id="UP001153069"/>
    </source>
</evidence>
<accession>A0A9N8DDZ8</accession>
<feature type="region of interest" description="Disordered" evidence="1">
    <location>
        <begin position="591"/>
        <end position="620"/>
    </location>
</feature>
<gene>
    <name evidence="2" type="ORF">SEMRO_103_G052610.1</name>
</gene>
<keyword evidence="3" id="KW-1185">Reference proteome</keyword>
<comment type="caution">
    <text evidence="2">The sequence shown here is derived from an EMBL/GenBank/DDBJ whole genome shotgun (WGS) entry which is preliminary data.</text>
</comment>
<sequence>MTPPEEFPCFDSRLSKFTENTFMVRLKLLAHNTIGPAYTTLKDKAQSPPDADPEPSKKSGSTTAKPAKATAFKMRGISGKPISQSNASATEKPDPANRPTPPAGEPTHKTLFKVHFPNHAPLPEDRKVRGSTIGELSQQLMVDFLKQLFSIEPEAKLMRYPTASPLTFHSAWIHLHSNPAKFPRGADQFKSIFYNHFFRTSAKILIAHNMPRDELLELFQPFFGGWDETQANTGITFKLELAPIQSPKTASVAWLKGTGYWTHGVNLGEAIRQDPLYKLKESKDNQQYPIELIYQRIQTEQNKRWDPTGTNPMAVHVHCAEEHYDQVLSLLSNIYAPGRRSGYPQHKKLQVVPDRGSHKYLATQDATLDQVFTSLVDKQFVIVDNIQVIYIENVVGNPGPLSPQDPSTLYLAVTSMVDSNSNRPKQPVFIGLDQSTKDPSIWLLPVDKYRYAEALALSQRFGHATTKHWGPSAWNWFTPSFRQKQEDAFKYNPETEVFETRADRHLKRLANTKQFKREFEVVDNLDFVTECQIASIHFRVPGAFRERSAADGVALDPSEASSIGTTADGDRLDISTLNSGFQSGDYAAMWSEDESEESESMTLEDEETNEEDEPPQDGPSVFLMETDADRIHTGDMQVNLSPEVDALVETRFKIIWERVIRQDQWTLWERDDNLLYLKAFLTHKVGGQNLAGATAILDHFEAHKTPVQTILHLTSWELAKLMYVEGSQTCFIPISSSKYSNDLYFQVKTQINQSWLGQHPCNPSPATFPGFLQLLPLMSHSQESCPTKAGGQNQIVDGERIHAQYSEKHESTAHTTHHPYNNRKTLTPLTYSSNPTPDTCISPTTPKQPKLLHNLAPHLTPTTPPIPPPMTPQPAVTNPSIPLMSHF</sequence>
<dbReference type="AlphaFoldDB" id="A0A9N8DDZ8"/>
<feature type="region of interest" description="Disordered" evidence="1">
    <location>
        <begin position="40"/>
        <end position="107"/>
    </location>
</feature>
<evidence type="ECO:0000313" key="2">
    <source>
        <dbReference type="EMBL" id="CAB9501258.1"/>
    </source>
</evidence>
<feature type="compositionally biased region" description="Acidic residues" evidence="1">
    <location>
        <begin position="591"/>
        <end position="615"/>
    </location>
</feature>
<reference evidence="2" key="1">
    <citation type="submission" date="2020-06" db="EMBL/GenBank/DDBJ databases">
        <authorList>
            <consortium name="Plant Systems Biology data submission"/>
        </authorList>
    </citation>
    <scope>NUCLEOTIDE SEQUENCE</scope>
    <source>
        <strain evidence="2">D6</strain>
    </source>
</reference>
<name>A0A9N8DDZ8_9STRA</name>
<organism evidence="2 3">
    <name type="scientific">Seminavis robusta</name>
    <dbReference type="NCBI Taxonomy" id="568900"/>
    <lineage>
        <taxon>Eukaryota</taxon>
        <taxon>Sar</taxon>
        <taxon>Stramenopiles</taxon>
        <taxon>Ochrophyta</taxon>
        <taxon>Bacillariophyta</taxon>
        <taxon>Bacillariophyceae</taxon>
        <taxon>Bacillariophycidae</taxon>
        <taxon>Naviculales</taxon>
        <taxon>Naviculaceae</taxon>
        <taxon>Seminavis</taxon>
    </lineage>
</organism>